<organism evidence="2 3">
    <name type="scientific">Vreelandella songnenensis</name>
    <dbReference type="NCBI Taxonomy" id="1176243"/>
    <lineage>
        <taxon>Bacteria</taxon>
        <taxon>Pseudomonadati</taxon>
        <taxon>Pseudomonadota</taxon>
        <taxon>Gammaproteobacteria</taxon>
        <taxon>Oceanospirillales</taxon>
        <taxon>Halomonadaceae</taxon>
        <taxon>Vreelandella</taxon>
    </lineage>
</organism>
<feature type="transmembrane region" description="Helical" evidence="1">
    <location>
        <begin position="308"/>
        <end position="329"/>
    </location>
</feature>
<feature type="transmembrane region" description="Helical" evidence="1">
    <location>
        <begin position="335"/>
        <end position="355"/>
    </location>
</feature>
<reference evidence="2 3" key="1">
    <citation type="submission" date="2018-03" db="EMBL/GenBank/DDBJ databases">
        <title>Genomic Encyclopedia of Type Strains, Phase III (KMG-III): the genomes of soil and plant-associated and newly described type strains.</title>
        <authorList>
            <person name="Whitman W."/>
        </authorList>
    </citation>
    <scope>NUCLEOTIDE SEQUENCE [LARGE SCALE GENOMIC DNA]</scope>
    <source>
        <strain evidence="2 3">CGMCC 1.12152</strain>
    </source>
</reference>
<gene>
    <name evidence="2" type="ORF">B0H98_101189</name>
</gene>
<accession>A0A2T0V7U2</accession>
<keyword evidence="1" id="KW-0812">Transmembrane</keyword>
<evidence type="ECO:0000313" key="2">
    <source>
        <dbReference type="EMBL" id="PRY66211.1"/>
    </source>
</evidence>
<dbReference type="EMBL" id="PVTK01000001">
    <property type="protein sequence ID" value="PRY66211.1"/>
    <property type="molecule type" value="Genomic_DNA"/>
</dbReference>
<evidence type="ECO:0000256" key="1">
    <source>
        <dbReference type="SAM" id="Phobius"/>
    </source>
</evidence>
<keyword evidence="3" id="KW-1185">Reference proteome</keyword>
<dbReference type="AlphaFoldDB" id="A0A2T0V7U2"/>
<sequence length="372" mass="40599">MRSGLLVLIVAVGLAGGFSALASTDTYAPRLMRLEARSALPSIEASLAQESAALNSVFLAYAEDQPLWMSAHLAILRYGDIARAALLEYAALPEFQHVLVRFGPDAVLPISYFRAHDVATLRAQHWVGERYQQLSRWWSEEGEQAQGDAEWTPHRRGQIGIALLDAEGHALLNQFVVDAEGEVHWLQGERVVAGISDFFTSGLRHLENQWRRDEAIGASDIGWAGVDLLLMASTVKVLRAGRLARGARVGSAEAQGVRAGMRQGIAAGAGRFASLPRMAKIAAVTTTAYVVVRHPSLISALGANAAKWLSLPVWLGQFGVWFIVLLPVLMAARFIWRWVMVPLLWLLMPVIRTALNVLDKAHPRKAAGAPDN</sequence>
<keyword evidence="1" id="KW-1133">Transmembrane helix</keyword>
<name>A0A2T0V7U2_9GAMM</name>
<dbReference type="Proteomes" id="UP000237647">
    <property type="component" value="Unassembled WGS sequence"/>
</dbReference>
<protein>
    <submittedName>
        <fullName evidence="2">Uncharacterized protein</fullName>
    </submittedName>
</protein>
<proteinExistence type="predicted"/>
<comment type="caution">
    <text evidence="2">The sequence shown here is derived from an EMBL/GenBank/DDBJ whole genome shotgun (WGS) entry which is preliminary data.</text>
</comment>
<evidence type="ECO:0000313" key="3">
    <source>
        <dbReference type="Proteomes" id="UP000237647"/>
    </source>
</evidence>
<dbReference type="RefSeq" id="WP_244182940.1">
    <property type="nucleotide sequence ID" value="NZ_PVTK01000001.1"/>
</dbReference>
<keyword evidence="1" id="KW-0472">Membrane</keyword>